<sequence length="85" mass="10056">MPELSRFLGVVISMYYNDHRPAHFHASYGEFGLIVYLEDGSLEGRFPRRATNLVLEWYHLHRDELSRNWARAVRHEPLLPIPPLE</sequence>
<name>A0A956SEK8_UNCEI</name>
<accession>A0A956SEK8</accession>
<evidence type="ECO:0000313" key="2">
    <source>
        <dbReference type="Proteomes" id="UP000739538"/>
    </source>
</evidence>
<dbReference type="AlphaFoldDB" id="A0A956SEK8"/>
<gene>
    <name evidence="1" type="ORF">KDA27_18520</name>
</gene>
<reference evidence="1" key="1">
    <citation type="submission" date="2020-04" db="EMBL/GenBank/DDBJ databases">
        <authorList>
            <person name="Zhang T."/>
        </authorList>
    </citation>
    <scope>NUCLEOTIDE SEQUENCE</scope>
    <source>
        <strain evidence="1">HKST-UBA02</strain>
    </source>
</reference>
<evidence type="ECO:0000313" key="1">
    <source>
        <dbReference type="EMBL" id="MCA9757792.1"/>
    </source>
</evidence>
<comment type="caution">
    <text evidence="1">The sequence shown here is derived from an EMBL/GenBank/DDBJ whole genome shotgun (WGS) entry which is preliminary data.</text>
</comment>
<dbReference type="Pfam" id="PF13711">
    <property type="entry name" value="DUF4160"/>
    <property type="match status" value="1"/>
</dbReference>
<dbReference type="EMBL" id="JAGQHS010000120">
    <property type="protein sequence ID" value="MCA9757792.1"/>
    <property type="molecule type" value="Genomic_DNA"/>
</dbReference>
<organism evidence="1 2">
    <name type="scientific">Eiseniibacteriota bacterium</name>
    <dbReference type="NCBI Taxonomy" id="2212470"/>
    <lineage>
        <taxon>Bacteria</taxon>
        <taxon>Candidatus Eiseniibacteriota</taxon>
    </lineage>
</organism>
<reference evidence="1" key="2">
    <citation type="journal article" date="2021" name="Microbiome">
        <title>Successional dynamics and alternative stable states in a saline activated sludge microbial community over 9 years.</title>
        <authorList>
            <person name="Wang Y."/>
            <person name="Ye J."/>
            <person name="Ju F."/>
            <person name="Liu L."/>
            <person name="Boyd J.A."/>
            <person name="Deng Y."/>
            <person name="Parks D.H."/>
            <person name="Jiang X."/>
            <person name="Yin X."/>
            <person name="Woodcroft B.J."/>
            <person name="Tyson G.W."/>
            <person name="Hugenholtz P."/>
            <person name="Polz M.F."/>
            <person name="Zhang T."/>
        </authorList>
    </citation>
    <scope>NUCLEOTIDE SEQUENCE</scope>
    <source>
        <strain evidence="1">HKST-UBA02</strain>
    </source>
</reference>
<dbReference type="Proteomes" id="UP000739538">
    <property type="component" value="Unassembled WGS sequence"/>
</dbReference>
<protein>
    <submittedName>
        <fullName evidence="1">DUF4160 domain-containing protein</fullName>
    </submittedName>
</protein>
<dbReference type="InterPro" id="IPR025427">
    <property type="entry name" value="DUF4160"/>
</dbReference>
<proteinExistence type="predicted"/>